<reference evidence="2 3" key="1">
    <citation type="journal article" date="2020" name="Biotechnol. Biofuels">
        <title>New insights from the biogas microbiome by comprehensive genome-resolved metagenomics of nearly 1600 species originating from multiple anaerobic digesters.</title>
        <authorList>
            <person name="Campanaro S."/>
            <person name="Treu L."/>
            <person name="Rodriguez-R L.M."/>
            <person name="Kovalovszki A."/>
            <person name="Ziels R.M."/>
            <person name="Maus I."/>
            <person name="Zhu X."/>
            <person name="Kougias P.G."/>
            <person name="Basile A."/>
            <person name="Luo G."/>
            <person name="Schluter A."/>
            <person name="Konstantinidis K.T."/>
            <person name="Angelidaki I."/>
        </authorList>
    </citation>
    <scope>NUCLEOTIDE SEQUENCE [LARGE SCALE GENOMIC DNA]</scope>
    <source>
        <strain evidence="2">AS27yjCOA_65</strain>
    </source>
</reference>
<keyword evidence="1" id="KW-0812">Transmembrane</keyword>
<keyword evidence="1" id="KW-1133">Transmembrane helix</keyword>
<dbReference type="Proteomes" id="UP000524246">
    <property type="component" value="Unassembled WGS sequence"/>
</dbReference>
<dbReference type="EMBL" id="JAAZON010000282">
    <property type="protein sequence ID" value="NMC62804.1"/>
    <property type="molecule type" value="Genomic_DNA"/>
</dbReference>
<evidence type="ECO:0000313" key="2">
    <source>
        <dbReference type="EMBL" id="NMC62804.1"/>
    </source>
</evidence>
<protein>
    <submittedName>
        <fullName evidence="2">Uncharacterized protein</fullName>
    </submittedName>
</protein>
<comment type="caution">
    <text evidence="2">The sequence shown here is derived from an EMBL/GenBank/DDBJ whole genome shotgun (WGS) entry which is preliminary data.</text>
</comment>
<sequence>MRKTIEHLTPKQEALLERYFDNECGLLGRIRAASLLRNSESAKSFYTDLKSLNEGITSYGKRLPELSEDLWSKIEKGIDLGERLQFIEAEEKEWLGDFRRSVWEAWARMSWGAAGGVAVAVLLLVLIKSPDLNNTVNMAPVAVKSEARAVQLASDAPRNLNSGALLLGAAGLSPSFYRLRSGGRVKVTRKPTEHSTILWISKKPVETAVAPDKNRAGVFYLDPNMAVDPILQGD</sequence>
<keyword evidence="1" id="KW-0472">Membrane</keyword>
<name>A0A7X9IK71_9DELT</name>
<feature type="transmembrane region" description="Helical" evidence="1">
    <location>
        <begin position="109"/>
        <end position="127"/>
    </location>
</feature>
<proteinExistence type="predicted"/>
<accession>A0A7X9IK71</accession>
<dbReference type="AlphaFoldDB" id="A0A7X9IK71"/>
<evidence type="ECO:0000313" key="3">
    <source>
        <dbReference type="Proteomes" id="UP000524246"/>
    </source>
</evidence>
<gene>
    <name evidence="2" type="ORF">GYA55_06505</name>
</gene>
<evidence type="ECO:0000256" key="1">
    <source>
        <dbReference type="SAM" id="Phobius"/>
    </source>
</evidence>
<organism evidence="2 3">
    <name type="scientific">SAR324 cluster bacterium</name>
    <dbReference type="NCBI Taxonomy" id="2024889"/>
    <lineage>
        <taxon>Bacteria</taxon>
        <taxon>Deltaproteobacteria</taxon>
        <taxon>SAR324 cluster</taxon>
    </lineage>
</organism>